<dbReference type="EC" id="6.3.4.19" evidence="1"/>
<dbReference type="InterPro" id="IPR012795">
    <property type="entry name" value="tRNA_Ile_lys_synt_N"/>
</dbReference>
<organism evidence="8 9">
    <name type="scientific">Monascus purpureus</name>
    <name type="common">Red mold</name>
    <name type="synonym">Monascus anka</name>
    <dbReference type="NCBI Taxonomy" id="5098"/>
    <lineage>
        <taxon>Eukaryota</taxon>
        <taxon>Fungi</taxon>
        <taxon>Dikarya</taxon>
        <taxon>Ascomycota</taxon>
        <taxon>Pezizomycotina</taxon>
        <taxon>Eurotiomycetes</taxon>
        <taxon>Eurotiomycetidae</taxon>
        <taxon>Eurotiales</taxon>
        <taxon>Aspergillaceae</taxon>
        <taxon>Monascus</taxon>
    </lineage>
</organism>
<dbReference type="SUPFAM" id="SSF52402">
    <property type="entry name" value="Adenine nucleotide alpha hydrolases-like"/>
    <property type="match status" value="1"/>
</dbReference>
<name>A0A507R3Q3_MONPU</name>
<evidence type="ECO:0000256" key="5">
    <source>
        <dbReference type="ARBA" id="ARBA00022840"/>
    </source>
</evidence>
<evidence type="ECO:0000259" key="7">
    <source>
        <dbReference type="Pfam" id="PF01171"/>
    </source>
</evidence>
<accession>A0A507R3Q3</accession>
<evidence type="ECO:0000256" key="2">
    <source>
        <dbReference type="ARBA" id="ARBA00022598"/>
    </source>
</evidence>
<evidence type="ECO:0000256" key="1">
    <source>
        <dbReference type="ARBA" id="ARBA00013267"/>
    </source>
</evidence>
<feature type="domain" description="tRNA(Ile)-lysidine/2-thiocytidine synthase N-terminal" evidence="7">
    <location>
        <begin position="7"/>
        <end position="232"/>
    </location>
</feature>
<dbReference type="InterPro" id="IPR011063">
    <property type="entry name" value="TilS/TtcA_N"/>
</dbReference>
<dbReference type="Pfam" id="PF01171">
    <property type="entry name" value="ATP_bind_3"/>
    <property type="match status" value="1"/>
</dbReference>
<dbReference type="InterPro" id="IPR012094">
    <property type="entry name" value="tRNA_Ile_lys_synt"/>
</dbReference>
<reference evidence="8 9" key="1">
    <citation type="submission" date="2019-06" db="EMBL/GenBank/DDBJ databases">
        <title>Wine fermentation using esterase from Monascus purpureus.</title>
        <authorList>
            <person name="Geng C."/>
            <person name="Zhang Y."/>
        </authorList>
    </citation>
    <scope>NUCLEOTIDE SEQUENCE [LARGE SCALE GENOMIC DNA]</scope>
    <source>
        <strain evidence="8">HQ1</strain>
    </source>
</reference>
<evidence type="ECO:0000256" key="6">
    <source>
        <dbReference type="ARBA" id="ARBA00048539"/>
    </source>
</evidence>
<dbReference type="AlphaFoldDB" id="A0A507R3Q3"/>
<comment type="catalytic activity">
    <reaction evidence="6">
        <text>cytidine(34) in tRNA(Ile2) + L-lysine + ATP = lysidine(34) in tRNA(Ile2) + AMP + diphosphate + H(+)</text>
        <dbReference type="Rhea" id="RHEA:43744"/>
        <dbReference type="Rhea" id="RHEA-COMP:10625"/>
        <dbReference type="Rhea" id="RHEA-COMP:10670"/>
        <dbReference type="ChEBI" id="CHEBI:15378"/>
        <dbReference type="ChEBI" id="CHEBI:30616"/>
        <dbReference type="ChEBI" id="CHEBI:32551"/>
        <dbReference type="ChEBI" id="CHEBI:33019"/>
        <dbReference type="ChEBI" id="CHEBI:82748"/>
        <dbReference type="ChEBI" id="CHEBI:83665"/>
        <dbReference type="ChEBI" id="CHEBI:456215"/>
        <dbReference type="EC" id="6.3.4.19"/>
    </reaction>
</comment>
<dbReference type="HAMAP" id="MF_01161">
    <property type="entry name" value="tRNA_Ile_lys_synt"/>
    <property type="match status" value="1"/>
</dbReference>
<dbReference type="Proteomes" id="UP000319663">
    <property type="component" value="Unassembled WGS sequence"/>
</dbReference>
<keyword evidence="5" id="KW-0067">ATP-binding</keyword>
<dbReference type="Gene3D" id="3.40.50.620">
    <property type="entry name" value="HUPs"/>
    <property type="match status" value="1"/>
</dbReference>
<comment type="caution">
    <text evidence="8">The sequence shown here is derived from an EMBL/GenBank/DDBJ whole genome shotgun (WGS) entry which is preliminary data.</text>
</comment>
<dbReference type="PANTHER" id="PTHR43033:SF1">
    <property type="entry name" value="TRNA(ILE)-LYSIDINE SYNTHASE-RELATED"/>
    <property type="match status" value="1"/>
</dbReference>
<evidence type="ECO:0000256" key="4">
    <source>
        <dbReference type="ARBA" id="ARBA00022741"/>
    </source>
</evidence>
<evidence type="ECO:0000256" key="3">
    <source>
        <dbReference type="ARBA" id="ARBA00022694"/>
    </source>
</evidence>
<gene>
    <name evidence="8" type="ORF">MPDQ_000060</name>
</gene>
<dbReference type="PANTHER" id="PTHR43033">
    <property type="entry name" value="TRNA(ILE)-LYSIDINE SYNTHASE-RELATED"/>
    <property type="match status" value="1"/>
</dbReference>
<dbReference type="GO" id="GO:0005524">
    <property type="term" value="F:ATP binding"/>
    <property type="evidence" value="ECO:0007669"/>
    <property type="project" value="UniProtKB-KW"/>
</dbReference>
<dbReference type="NCBIfam" id="TIGR02432">
    <property type="entry name" value="lysidine_TilS_N"/>
    <property type="match status" value="1"/>
</dbReference>
<proteinExistence type="inferred from homology"/>
<dbReference type="InterPro" id="IPR014729">
    <property type="entry name" value="Rossmann-like_a/b/a_fold"/>
</dbReference>
<keyword evidence="4" id="KW-0547">Nucleotide-binding</keyword>
<dbReference type="CDD" id="cd01992">
    <property type="entry name" value="TilS_N"/>
    <property type="match status" value="1"/>
</dbReference>
<dbReference type="GO" id="GO:0008033">
    <property type="term" value="P:tRNA processing"/>
    <property type="evidence" value="ECO:0007669"/>
    <property type="project" value="UniProtKB-KW"/>
</dbReference>
<dbReference type="EMBL" id="VIFY01000001">
    <property type="protein sequence ID" value="TQB77519.1"/>
    <property type="molecule type" value="Genomic_DNA"/>
</dbReference>
<dbReference type="GO" id="GO:0032267">
    <property type="term" value="F:tRNA(Ile)-lysidine synthase activity"/>
    <property type="evidence" value="ECO:0007669"/>
    <property type="project" value="UniProtKB-EC"/>
</dbReference>
<evidence type="ECO:0000313" key="9">
    <source>
        <dbReference type="Proteomes" id="UP000319663"/>
    </source>
</evidence>
<keyword evidence="9" id="KW-1185">Reference proteome</keyword>
<keyword evidence="3" id="KW-0819">tRNA processing</keyword>
<protein>
    <recommendedName>
        <fullName evidence="1">tRNA(Ile)-lysidine synthetase</fullName>
        <ecNumber evidence="1">6.3.4.19</ecNumber>
    </recommendedName>
</protein>
<sequence>MGIFAGLAVSGGADSMALAFLCKKLERSLLLRGVTVTAFVVDHKAREESSREARTVAGWLEDVGIKSQILELEWSQYNGNGNLPTAFETYARRLRFQALGTACRENHIEALLMGHHQDDNVETTLWRLSSGARGAGLAGIPLLANIPECHGLYGVSESGSSFVLRTTALAMKKKKQSNYDTIISTGGILIYRPLLSFPKSSLVATCQVNKIPFVSDPTNFDPTLTPRNAIRHLLSTGKLPRALQKQSILSLIRASQDLLGKTTEESNKFLRECKLLDLNLQSGTVVVQFPRMIHLGVMLEKKEEKIREIQSLTLRRITELISPFPGNHFPLRSFEPFTEYLFGNSNNNNIGSMDVSEKTIRQAFTVGGVLFRPLKPESISEEKNTNNNNTWLLFRQPFMRNRLPILRFDLEVPGSDGTGTTEAKAEADNPMQTKYTPWTLWDNRYWFRVALVGKSDRDGSNVENILKDGDQSEKKKIQLLVRPLQQSDLKKIYKTLDELPAKKEDKHGGEHQSKHKHKLQHQGILSTQLKAKLSREAPGHVRFTIPIIAMVAADSSIGGEINEIPLALPTMGLRLPLPQSLPYARIYSIEWEWMYKMVDSEVLELLERSSEE</sequence>
<keyword evidence="2" id="KW-0436">Ligase</keyword>
<evidence type="ECO:0000313" key="8">
    <source>
        <dbReference type="EMBL" id="TQB77519.1"/>
    </source>
</evidence>
<dbReference type="STRING" id="5098.A0A507R3Q3"/>